<dbReference type="InterPro" id="IPR050341">
    <property type="entry name" value="PP1_catalytic_subunit"/>
</dbReference>
<dbReference type="PANTHER" id="PTHR11668:SF496">
    <property type="entry name" value="SERINE_THREONINE-PROTEIN PHOSPHATASE"/>
    <property type="match status" value="1"/>
</dbReference>
<keyword evidence="1" id="KW-0378">Hydrolase</keyword>
<protein>
    <recommendedName>
        <fullName evidence="1">Serine/threonine-protein phosphatase</fullName>
        <ecNumber evidence="1">3.1.3.16</ecNumber>
    </recommendedName>
</protein>
<dbReference type="OMA" id="LPMTICG"/>
<dbReference type="Pfam" id="PF00149">
    <property type="entry name" value="Metallophos"/>
    <property type="match status" value="1"/>
</dbReference>
<dbReference type="WBParaSite" id="nRc.2.0.1.t45232-RA">
    <property type="protein sequence ID" value="nRc.2.0.1.t45232-RA"/>
    <property type="gene ID" value="nRc.2.0.1.g45232"/>
</dbReference>
<feature type="domain" description="Serine/threonine specific protein phosphatases" evidence="2">
    <location>
        <begin position="119"/>
        <end position="124"/>
    </location>
</feature>
<dbReference type="InterPro" id="IPR006186">
    <property type="entry name" value="Ser/Thr-sp_prot-phosphatase"/>
</dbReference>
<comment type="similarity">
    <text evidence="1">Belongs to the PPP phosphatase family.</text>
</comment>
<dbReference type="SUPFAM" id="SSF56300">
    <property type="entry name" value="Metallo-dependent phosphatases"/>
    <property type="match status" value="1"/>
</dbReference>
<proteinExistence type="inferred from homology"/>
<accession>A0A915L402</accession>
<sequence>MSTNLLNYDKLIRRLINHRPSRSRPVLKMSEIISLIDASMNEFLRTDTAFLELSLPMTICGDIHGQFYDLIRLLNFCFWPPETRYLFLGDYVDRGSHSIETICLLFLLKLRYPNDFYILRGNHETATLNKFYGFYQEIE</sequence>
<organism evidence="3 4">
    <name type="scientific">Romanomermis culicivorax</name>
    <name type="common">Nematode worm</name>
    <dbReference type="NCBI Taxonomy" id="13658"/>
    <lineage>
        <taxon>Eukaryota</taxon>
        <taxon>Metazoa</taxon>
        <taxon>Ecdysozoa</taxon>
        <taxon>Nematoda</taxon>
        <taxon>Enoplea</taxon>
        <taxon>Dorylaimia</taxon>
        <taxon>Mermithida</taxon>
        <taxon>Mermithoidea</taxon>
        <taxon>Mermithidae</taxon>
        <taxon>Romanomermis</taxon>
    </lineage>
</organism>
<dbReference type="PROSITE" id="PS00125">
    <property type="entry name" value="SER_THR_PHOSPHATASE"/>
    <property type="match status" value="1"/>
</dbReference>
<dbReference type="GO" id="GO:0004722">
    <property type="term" value="F:protein serine/threonine phosphatase activity"/>
    <property type="evidence" value="ECO:0007669"/>
    <property type="project" value="UniProtKB-EC"/>
</dbReference>
<evidence type="ECO:0000313" key="3">
    <source>
        <dbReference type="Proteomes" id="UP000887565"/>
    </source>
</evidence>
<keyword evidence="3" id="KW-1185">Reference proteome</keyword>
<dbReference type="PANTHER" id="PTHR11668">
    <property type="entry name" value="SERINE/THREONINE PROTEIN PHOSPHATASE"/>
    <property type="match status" value="1"/>
</dbReference>
<dbReference type="GO" id="GO:0005634">
    <property type="term" value="C:nucleus"/>
    <property type="evidence" value="ECO:0007669"/>
    <property type="project" value="TreeGrafter"/>
</dbReference>
<comment type="catalytic activity">
    <reaction evidence="1">
        <text>O-phospho-L-threonyl-[protein] + H2O = L-threonyl-[protein] + phosphate</text>
        <dbReference type="Rhea" id="RHEA:47004"/>
        <dbReference type="Rhea" id="RHEA-COMP:11060"/>
        <dbReference type="Rhea" id="RHEA-COMP:11605"/>
        <dbReference type="ChEBI" id="CHEBI:15377"/>
        <dbReference type="ChEBI" id="CHEBI:30013"/>
        <dbReference type="ChEBI" id="CHEBI:43474"/>
        <dbReference type="ChEBI" id="CHEBI:61977"/>
        <dbReference type="EC" id="3.1.3.16"/>
    </reaction>
</comment>
<name>A0A915L402_ROMCU</name>
<dbReference type="GO" id="GO:0005737">
    <property type="term" value="C:cytoplasm"/>
    <property type="evidence" value="ECO:0007669"/>
    <property type="project" value="TreeGrafter"/>
</dbReference>
<reference evidence="4" key="1">
    <citation type="submission" date="2022-11" db="UniProtKB">
        <authorList>
            <consortium name="WormBaseParasite"/>
        </authorList>
    </citation>
    <scope>IDENTIFICATION</scope>
</reference>
<dbReference type="AlphaFoldDB" id="A0A915L402"/>
<evidence type="ECO:0000259" key="2">
    <source>
        <dbReference type="PROSITE" id="PS00125"/>
    </source>
</evidence>
<evidence type="ECO:0000313" key="4">
    <source>
        <dbReference type="WBParaSite" id="nRc.2.0.1.t45232-RA"/>
    </source>
</evidence>
<dbReference type="Gene3D" id="3.60.21.10">
    <property type="match status" value="1"/>
</dbReference>
<dbReference type="EC" id="3.1.3.16" evidence="1"/>
<dbReference type="SMART" id="SM00156">
    <property type="entry name" value="PP2Ac"/>
    <property type="match status" value="1"/>
</dbReference>
<dbReference type="PRINTS" id="PR00114">
    <property type="entry name" value="STPHPHTASE"/>
</dbReference>
<evidence type="ECO:0000256" key="1">
    <source>
        <dbReference type="RuleBase" id="RU004273"/>
    </source>
</evidence>
<dbReference type="InterPro" id="IPR029052">
    <property type="entry name" value="Metallo-depent_PP-like"/>
</dbReference>
<dbReference type="Proteomes" id="UP000887565">
    <property type="component" value="Unplaced"/>
</dbReference>
<dbReference type="InterPro" id="IPR004843">
    <property type="entry name" value="Calcineurin-like_PHP"/>
</dbReference>